<proteinExistence type="predicted"/>
<keyword evidence="3" id="KW-0732">Signal</keyword>
<feature type="compositionally biased region" description="Low complexity" evidence="1">
    <location>
        <begin position="98"/>
        <end position="113"/>
    </location>
</feature>
<feature type="signal peptide" evidence="3">
    <location>
        <begin position="1"/>
        <end position="21"/>
    </location>
</feature>
<evidence type="ECO:0000256" key="1">
    <source>
        <dbReference type="SAM" id="MobiDB-lite"/>
    </source>
</evidence>
<feature type="chain" id="PRO_5038377298" description="Excalibur calcium-binding domain-containing protein" evidence="3">
    <location>
        <begin position="22"/>
        <end position="155"/>
    </location>
</feature>
<evidence type="ECO:0008006" key="6">
    <source>
        <dbReference type="Google" id="ProtNLM"/>
    </source>
</evidence>
<dbReference type="EMBL" id="PVNS01000001">
    <property type="protein sequence ID" value="PRO67115.1"/>
    <property type="molecule type" value="Genomic_DNA"/>
</dbReference>
<reference evidence="4 5" key="1">
    <citation type="submission" date="2018-03" db="EMBL/GenBank/DDBJ databases">
        <title>Bacillus urumqiensis sp. nov., a moderately haloalkaliphilic bacterium isolated from a salt lake.</title>
        <authorList>
            <person name="Zhao B."/>
            <person name="Liao Z."/>
        </authorList>
    </citation>
    <scope>NUCLEOTIDE SEQUENCE [LARGE SCALE GENOMIC DNA]</scope>
    <source>
        <strain evidence="4 5">BZ-SZ-XJ18</strain>
    </source>
</reference>
<dbReference type="OrthoDB" id="565380at2"/>
<feature type="region of interest" description="Disordered" evidence="1">
    <location>
        <begin position="48"/>
        <end position="124"/>
    </location>
</feature>
<keyword evidence="2" id="KW-0812">Transmembrane</keyword>
<dbReference type="RefSeq" id="WP_105957501.1">
    <property type="nucleotide sequence ID" value="NZ_PVNS01000001.1"/>
</dbReference>
<dbReference type="AlphaFoldDB" id="A0A2P6MLF9"/>
<evidence type="ECO:0000256" key="2">
    <source>
        <dbReference type="SAM" id="Phobius"/>
    </source>
</evidence>
<evidence type="ECO:0000256" key="3">
    <source>
        <dbReference type="SAM" id="SignalP"/>
    </source>
</evidence>
<protein>
    <recommendedName>
        <fullName evidence="6">Excalibur calcium-binding domain-containing protein</fullName>
    </recommendedName>
</protein>
<feature type="compositionally biased region" description="Acidic residues" evidence="1">
    <location>
        <begin position="54"/>
        <end position="63"/>
    </location>
</feature>
<accession>A0A2P6MLF9</accession>
<keyword evidence="2" id="KW-1133">Transmembrane helix</keyword>
<feature type="transmembrane region" description="Helical" evidence="2">
    <location>
        <begin position="129"/>
        <end position="148"/>
    </location>
</feature>
<keyword evidence="5" id="KW-1185">Reference proteome</keyword>
<evidence type="ECO:0000313" key="4">
    <source>
        <dbReference type="EMBL" id="PRO67115.1"/>
    </source>
</evidence>
<dbReference type="Proteomes" id="UP000243650">
    <property type="component" value="Unassembled WGS sequence"/>
</dbReference>
<gene>
    <name evidence="4" type="ORF">C6I21_00675</name>
</gene>
<evidence type="ECO:0000313" key="5">
    <source>
        <dbReference type="Proteomes" id="UP000243650"/>
    </source>
</evidence>
<organism evidence="4 5">
    <name type="scientific">Alkalicoccus urumqiensis</name>
    <name type="common">Bacillus urumqiensis</name>
    <dbReference type="NCBI Taxonomy" id="1548213"/>
    <lineage>
        <taxon>Bacteria</taxon>
        <taxon>Bacillati</taxon>
        <taxon>Bacillota</taxon>
        <taxon>Bacilli</taxon>
        <taxon>Bacillales</taxon>
        <taxon>Bacillaceae</taxon>
        <taxon>Alkalicoccus</taxon>
    </lineage>
</organism>
<comment type="caution">
    <text evidence="4">The sequence shown here is derived from an EMBL/GenBank/DDBJ whole genome shotgun (WGS) entry which is preliminary data.</text>
</comment>
<keyword evidence="2" id="KW-0472">Membrane</keyword>
<name>A0A2P6MLF9_ALKUR</name>
<sequence>MRKWLVGVGSAMLLTFGGAGAVSADHGETLNCDAFSSGEEVWEHWNAHGYSADNDPEGFDADSDGQPCESLTDGVPNPGASDGNMNNDDDDNNHNDDNNNNDYDNNENGAWNDDNNHEGNAMSDTATSYPGMMLFGMLAAMAGSLLLIRRRTAEE</sequence>